<evidence type="ECO:0000256" key="5">
    <source>
        <dbReference type="ARBA" id="ARBA00023125"/>
    </source>
</evidence>
<feature type="region of interest" description="Disordered" evidence="8">
    <location>
        <begin position="227"/>
        <end position="336"/>
    </location>
</feature>
<dbReference type="PANTHER" id="PTHR31845">
    <property type="entry name" value="FINGER DOMAIN PROTEIN, PUTATIVE-RELATED"/>
    <property type="match status" value="1"/>
</dbReference>
<feature type="compositionally biased region" description="Low complexity" evidence="8">
    <location>
        <begin position="19"/>
        <end position="29"/>
    </location>
</feature>
<feature type="compositionally biased region" description="Low complexity" evidence="8">
    <location>
        <begin position="94"/>
        <end position="109"/>
    </location>
</feature>
<feature type="compositionally biased region" description="Pro residues" evidence="8">
    <location>
        <begin position="248"/>
        <end position="273"/>
    </location>
</feature>
<comment type="subcellular location">
    <subcellularLocation>
        <location evidence="1">Nucleus</location>
    </subcellularLocation>
</comment>
<evidence type="ECO:0000256" key="4">
    <source>
        <dbReference type="ARBA" id="ARBA00023015"/>
    </source>
</evidence>
<evidence type="ECO:0000256" key="7">
    <source>
        <dbReference type="ARBA" id="ARBA00023242"/>
    </source>
</evidence>
<keyword evidence="7" id="KW-0539">Nucleus</keyword>
<gene>
    <name evidence="10" type="ORF">NEMBOFW57_002716</name>
</gene>
<evidence type="ECO:0000259" key="9">
    <source>
        <dbReference type="PROSITE" id="PS50048"/>
    </source>
</evidence>
<dbReference type="InterPro" id="IPR036864">
    <property type="entry name" value="Zn2-C6_fun-type_DNA-bd_sf"/>
</dbReference>
<keyword evidence="4" id="KW-0805">Transcription regulation</keyword>
<reference evidence="10" key="1">
    <citation type="submission" date="2023-02" db="EMBL/GenBank/DDBJ databases">
        <authorList>
            <person name="Palmer J.M."/>
        </authorList>
    </citation>
    <scope>NUCLEOTIDE SEQUENCE</scope>
    <source>
        <strain evidence="10">FW57</strain>
    </source>
</reference>
<dbReference type="InterPro" id="IPR051089">
    <property type="entry name" value="prtT"/>
</dbReference>
<dbReference type="Proteomes" id="UP001197093">
    <property type="component" value="Unassembled WGS sequence"/>
</dbReference>
<feature type="region of interest" description="Disordered" evidence="8">
    <location>
        <begin position="758"/>
        <end position="809"/>
    </location>
</feature>
<protein>
    <recommendedName>
        <fullName evidence="9">Zn(2)-C6 fungal-type domain-containing protein</fullName>
    </recommendedName>
</protein>
<evidence type="ECO:0000256" key="8">
    <source>
        <dbReference type="SAM" id="MobiDB-lite"/>
    </source>
</evidence>
<keyword evidence="11" id="KW-1185">Reference proteome</keyword>
<keyword evidence="2" id="KW-0479">Metal-binding</keyword>
<evidence type="ECO:0000256" key="1">
    <source>
        <dbReference type="ARBA" id="ARBA00004123"/>
    </source>
</evidence>
<feature type="compositionally biased region" description="Polar residues" evidence="8">
    <location>
        <begin position="758"/>
        <end position="777"/>
    </location>
</feature>
<dbReference type="GO" id="GO:0000981">
    <property type="term" value="F:DNA-binding transcription factor activity, RNA polymerase II-specific"/>
    <property type="evidence" value="ECO:0007669"/>
    <property type="project" value="InterPro"/>
</dbReference>
<evidence type="ECO:0000256" key="6">
    <source>
        <dbReference type="ARBA" id="ARBA00023163"/>
    </source>
</evidence>
<feature type="compositionally biased region" description="Low complexity" evidence="8">
    <location>
        <begin position="831"/>
        <end position="842"/>
    </location>
</feature>
<dbReference type="Pfam" id="PF00172">
    <property type="entry name" value="Zn_clus"/>
    <property type="match status" value="1"/>
</dbReference>
<dbReference type="SUPFAM" id="SSF57701">
    <property type="entry name" value="Zn2/Cys6 DNA-binding domain"/>
    <property type="match status" value="1"/>
</dbReference>
<evidence type="ECO:0000313" key="11">
    <source>
        <dbReference type="Proteomes" id="UP001197093"/>
    </source>
</evidence>
<dbReference type="CDD" id="cd12148">
    <property type="entry name" value="fungal_TF_MHR"/>
    <property type="match status" value="1"/>
</dbReference>
<comment type="caution">
    <text evidence="10">The sequence shown here is derived from an EMBL/GenBank/DDBJ whole genome shotgun (WGS) entry which is preliminary data.</text>
</comment>
<dbReference type="PROSITE" id="PS50048">
    <property type="entry name" value="ZN2_CY6_FUNGAL_2"/>
    <property type="match status" value="1"/>
</dbReference>
<organism evidence="10 11">
    <name type="scientific">Staphylotrichum longicolle</name>
    <dbReference type="NCBI Taxonomy" id="669026"/>
    <lineage>
        <taxon>Eukaryota</taxon>
        <taxon>Fungi</taxon>
        <taxon>Dikarya</taxon>
        <taxon>Ascomycota</taxon>
        <taxon>Pezizomycotina</taxon>
        <taxon>Sordariomycetes</taxon>
        <taxon>Sordariomycetidae</taxon>
        <taxon>Sordariales</taxon>
        <taxon>Chaetomiaceae</taxon>
        <taxon>Staphylotrichum</taxon>
    </lineage>
</organism>
<accession>A0AAD4F402</accession>
<feature type="compositionally biased region" description="Low complexity" evidence="8">
    <location>
        <begin position="118"/>
        <end position="138"/>
    </location>
</feature>
<keyword evidence="3" id="KW-0862">Zinc</keyword>
<feature type="compositionally biased region" description="Basic and acidic residues" evidence="8">
    <location>
        <begin position="139"/>
        <end position="163"/>
    </location>
</feature>
<feature type="domain" description="Zn(2)-C6 fungal-type" evidence="9">
    <location>
        <begin position="162"/>
        <end position="196"/>
    </location>
</feature>
<dbReference type="CDD" id="cd00067">
    <property type="entry name" value="GAL4"/>
    <property type="match status" value="1"/>
</dbReference>
<feature type="region of interest" description="Disordered" evidence="8">
    <location>
        <begin position="17"/>
        <end position="163"/>
    </location>
</feature>
<evidence type="ECO:0000313" key="10">
    <source>
        <dbReference type="EMBL" id="KAG7292679.1"/>
    </source>
</evidence>
<feature type="compositionally biased region" description="Low complexity" evidence="8">
    <location>
        <begin position="227"/>
        <end position="239"/>
    </location>
</feature>
<dbReference type="GO" id="GO:0001216">
    <property type="term" value="F:DNA-binding transcription activator activity"/>
    <property type="evidence" value="ECO:0007669"/>
    <property type="project" value="UniProtKB-ARBA"/>
</dbReference>
<feature type="compositionally biased region" description="Basic and acidic residues" evidence="8">
    <location>
        <begin position="295"/>
        <end position="304"/>
    </location>
</feature>
<dbReference type="GO" id="GO:0000976">
    <property type="term" value="F:transcription cis-regulatory region binding"/>
    <property type="evidence" value="ECO:0007669"/>
    <property type="project" value="TreeGrafter"/>
</dbReference>
<feature type="compositionally biased region" description="Low complexity" evidence="8">
    <location>
        <begin position="55"/>
        <end position="71"/>
    </location>
</feature>
<dbReference type="PROSITE" id="PS00463">
    <property type="entry name" value="ZN2_CY6_FUNGAL_1"/>
    <property type="match status" value="1"/>
</dbReference>
<evidence type="ECO:0000256" key="3">
    <source>
        <dbReference type="ARBA" id="ARBA00022833"/>
    </source>
</evidence>
<dbReference type="GO" id="GO:0008270">
    <property type="term" value="F:zinc ion binding"/>
    <property type="evidence" value="ECO:0007669"/>
    <property type="project" value="InterPro"/>
</dbReference>
<feature type="region of interest" description="Disordered" evidence="8">
    <location>
        <begin position="822"/>
        <end position="879"/>
    </location>
</feature>
<dbReference type="AlphaFoldDB" id="A0AAD4F402"/>
<dbReference type="GO" id="GO:0005634">
    <property type="term" value="C:nucleus"/>
    <property type="evidence" value="ECO:0007669"/>
    <property type="project" value="UniProtKB-SubCell"/>
</dbReference>
<dbReference type="PANTHER" id="PTHR31845:SF39">
    <property type="entry name" value="TRANSCRIPTION FACTOR PBCR-RELATED"/>
    <property type="match status" value="1"/>
</dbReference>
<keyword evidence="5" id="KW-0238">DNA-binding</keyword>
<proteinExistence type="predicted"/>
<dbReference type="SMART" id="SM00066">
    <property type="entry name" value="GAL4"/>
    <property type="match status" value="1"/>
</dbReference>
<dbReference type="EMBL" id="JAHCVI010000001">
    <property type="protein sequence ID" value="KAG7292679.1"/>
    <property type="molecule type" value="Genomic_DNA"/>
</dbReference>
<dbReference type="InterPro" id="IPR001138">
    <property type="entry name" value="Zn2Cys6_DnaBD"/>
</dbReference>
<name>A0AAD4F402_9PEZI</name>
<dbReference type="FunFam" id="4.10.240.10:FF:000003">
    <property type="entry name" value="C6 transcription factor (Leu3)"/>
    <property type="match status" value="1"/>
</dbReference>
<dbReference type="Gene3D" id="4.10.240.10">
    <property type="entry name" value="Zn(2)-C6 fungal-type DNA-binding domain"/>
    <property type="match status" value="1"/>
</dbReference>
<sequence>MDSAALDPALRSTAIGTTAASAPSLPPAAHDVVTQSKSQQQQQQQRPLMSPWQNQAQHQQQQQQQQQQQHARPGPTSHAIPQPHDATGAFSPQTPNSTTTAATPSTVVTLDHHHPLHTNTNSNNNPSATTPYNPSPDTSHSHHDDLHDHAGGQPGDPKKPRACESCRGLKVRCDPDPADPEGPCKRCVKAKRPCVVTQPTRKRQKKTDSRVAELEKKIDALTASLQATRRVQQQHQQQQRQEEAAVRYPPPPPQVVAPAPVSAPAPLLPPPQPVSSSVGLQLPLPAGMAAAGQKRKFEERRDSGEDAGSGLGSRDAASGSSSVTPQPAGEAGKEQVQADVVDRGILTMALAHELLMRYVNQMCPHLPGVILPPGLTVAELRASKPILFLSVMAAASSEMPNLQRVLTKEMMLMFADRIISLELVQALQVSVIWYWPPERFEELKFYQMVHIAAVMAIEIGLGRKKAARGGFRKHISHAWRDHPLRKQAPPDPTTLEARRAWLTCYFMATNTSMALHRPNLIRWTPFVAECMDVLESSPDAVPTDKYLCHLVWTHKLAEEVGIQFSMDDPASTPNLAEPRTQHALKGFERELERYLYAIPKDFQQPSLKMSFHVINLYMHEVATHNDASDECRHPSEALLGSDSPLPPAHINALSACLTAIDGIFEVFLSLDVHTIRCLPVFNFVRVAYAVVVLIKLYFAASSPKSELGKVINKDQMKVEEHLGNLLEKFRATAADDRSRPAAKFLVVLVMIRSWFQKQKQTQNGATTNPGVSTDTTPTPYPRPSGAGERGSSATPIPQPPQQPDYPTTASTPLQLLSEIATNNSASVTGARGRPPTQTSSRPPARPPAPGSTDRPSSTTPPLPPRPLNNSNPPGQQRLAPYLPQQQQTPMEGGAGTMAVPWLSNTTTPLMPASGPGGGGGGDIDYDYNMFGDGFAQAMDLTLGGFVDGGLGGEDGAFRYMMQHDPGWFTGLGVGMDSLGGGGGYGF</sequence>
<evidence type="ECO:0000256" key="2">
    <source>
        <dbReference type="ARBA" id="ARBA00022723"/>
    </source>
</evidence>
<keyword evidence="6" id="KW-0804">Transcription</keyword>